<gene>
    <name evidence="2" type="ORF">P7K49_024287</name>
</gene>
<feature type="compositionally biased region" description="Basic residues" evidence="1">
    <location>
        <begin position="10"/>
        <end position="19"/>
    </location>
</feature>
<evidence type="ECO:0000313" key="3">
    <source>
        <dbReference type="Proteomes" id="UP001266305"/>
    </source>
</evidence>
<name>A0ABQ9UP32_SAGOE</name>
<reference evidence="2 3" key="1">
    <citation type="submission" date="2023-05" db="EMBL/GenBank/DDBJ databases">
        <title>B98-5 Cell Line De Novo Hybrid Assembly: An Optical Mapping Approach.</title>
        <authorList>
            <person name="Kananen K."/>
            <person name="Auerbach J.A."/>
            <person name="Kautto E."/>
            <person name="Blachly J.S."/>
        </authorList>
    </citation>
    <scope>NUCLEOTIDE SEQUENCE [LARGE SCALE GENOMIC DNA]</scope>
    <source>
        <strain evidence="2">B95-8</strain>
        <tissue evidence="2">Cell line</tissue>
    </source>
</reference>
<feature type="compositionally biased region" description="Basic and acidic residues" evidence="1">
    <location>
        <begin position="32"/>
        <end position="41"/>
    </location>
</feature>
<keyword evidence="3" id="KW-1185">Reference proteome</keyword>
<proteinExistence type="predicted"/>
<evidence type="ECO:0000313" key="2">
    <source>
        <dbReference type="EMBL" id="KAK2098836.1"/>
    </source>
</evidence>
<sequence length="186" mass="20533">MDDLSDKGNRFHHSVIRQRRSPELRQGGPRACHSEEGEMGGREGGSSGRPPQSPCPSGLGRPDAWFRIELETSGEYPPAWVGPGGRQESRGTWFLNPRVAGEEARGGRLCGAAGRRRQRMREMRLALPGWGEEEVAQAVERCPLLSWRIRSELRRRSAGPAPLLLEPQQLLPALAPLLAGEKPFVS</sequence>
<organism evidence="2 3">
    <name type="scientific">Saguinus oedipus</name>
    <name type="common">Cotton-top tamarin</name>
    <name type="synonym">Oedipomidas oedipus</name>
    <dbReference type="NCBI Taxonomy" id="9490"/>
    <lineage>
        <taxon>Eukaryota</taxon>
        <taxon>Metazoa</taxon>
        <taxon>Chordata</taxon>
        <taxon>Craniata</taxon>
        <taxon>Vertebrata</taxon>
        <taxon>Euteleostomi</taxon>
        <taxon>Mammalia</taxon>
        <taxon>Eutheria</taxon>
        <taxon>Euarchontoglires</taxon>
        <taxon>Primates</taxon>
        <taxon>Haplorrhini</taxon>
        <taxon>Platyrrhini</taxon>
        <taxon>Cebidae</taxon>
        <taxon>Callitrichinae</taxon>
        <taxon>Saguinus</taxon>
    </lineage>
</organism>
<evidence type="ECO:0000256" key="1">
    <source>
        <dbReference type="SAM" id="MobiDB-lite"/>
    </source>
</evidence>
<protein>
    <submittedName>
        <fullName evidence="2">Uncharacterized protein</fullName>
    </submittedName>
</protein>
<dbReference type="Proteomes" id="UP001266305">
    <property type="component" value="Unassembled WGS sequence"/>
</dbReference>
<dbReference type="EMBL" id="JASSZA010000011">
    <property type="protein sequence ID" value="KAK2098836.1"/>
    <property type="molecule type" value="Genomic_DNA"/>
</dbReference>
<feature type="region of interest" description="Disordered" evidence="1">
    <location>
        <begin position="1"/>
        <end position="64"/>
    </location>
</feature>
<comment type="caution">
    <text evidence="2">The sequence shown here is derived from an EMBL/GenBank/DDBJ whole genome shotgun (WGS) entry which is preliminary data.</text>
</comment>
<accession>A0ABQ9UP32</accession>